<dbReference type="EMBL" id="LAZR01000277">
    <property type="protein sequence ID" value="KKN77534.1"/>
    <property type="molecule type" value="Genomic_DNA"/>
</dbReference>
<gene>
    <name evidence="1" type="ORF">LCGC14_0359490</name>
</gene>
<sequence>MTRILANLPDDMHLKLKVMAAEEKFPKCKSIAKLINRALDIVYGNRGKNSGYTVLELHEDIQNKTHKKKIRPVLGAPEPQGAEAKFAKQVAAETKKVKKIAAKTPLPFRFVP</sequence>
<organism evidence="1">
    <name type="scientific">marine sediment metagenome</name>
    <dbReference type="NCBI Taxonomy" id="412755"/>
    <lineage>
        <taxon>unclassified sequences</taxon>
        <taxon>metagenomes</taxon>
        <taxon>ecological metagenomes</taxon>
    </lineage>
</organism>
<evidence type="ECO:0000313" key="1">
    <source>
        <dbReference type="EMBL" id="KKN77534.1"/>
    </source>
</evidence>
<reference evidence="1" key="1">
    <citation type="journal article" date="2015" name="Nature">
        <title>Complex archaea that bridge the gap between prokaryotes and eukaryotes.</title>
        <authorList>
            <person name="Spang A."/>
            <person name="Saw J.H."/>
            <person name="Jorgensen S.L."/>
            <person name="Zaremba-Niedzwiedzka K."/>
            <person name="Martijn J."/>
            <person name="Lind A.E."/>
            <person name="van Eijk R."/>
            <person name="Schleper C."/>
            <person name="Guy L."/>
            <person name="Ettema T.J."/>
        </authorList>
    </citation>
    <scope>NUCLEOTIDE SEQUENCE</scope>
</reference>
<accession>A0A0F9TE86</accession>
<dbReference type="AlphaFoldDB" id="A0A0F9TE86"/>
<comment type="caution">
    <text evidence="1">The sequence shown here is derived from an EMBL/GenBank/DDBJ whole genome shotgun (WGS) entry which is preliminary data.</text>
</comment>
<proteinExistence type="predicted"/>
<protein>
    <submittedName>
        <fullName evidence="1">Uncharacterized protein</fullName>
    </submittedName>
</protein>
<name>A0A0F9TE86_9ZZZZ</name>